<dbReference type="InterPro" id="IPR036163">
    <property type="entry name" value="HMA_dom_sf"/>
</dbReference>
<dbReference type="PROSITE" id="PS50846">
    <property type="entry name" value="HMA_2"/>
    <property type="match status" value="1"/>
</dbReference>
<keyword evidence="9" id="KW-1185">Reference proteome</keyword>
<organism evidence="8 9">
    <name type="scientific">Thalassorhabdus alkalitolerans</name>
    <dbReference type="NCBI Taxonomy" id="2282697"/>
    <lineage>
        <taxon>Bacteria</taxon>
        <taxon>Bacillati</taxon>
        <taxon>Bacillota</taxon>
        <taxon>Bacilli</taxon>
        <taxon>Bacillales</taxon>
        <taxon>Bacillaceae</taxon>
        <taxon>Thalassorhabdus</taxon>
    </lineage>
</organism>
<name>A0ABW0YHK9_9BACI</name>
<dbReference type="InterPro" id="IPR000428">
    <property type="entry name" value="Cu-bd"/>
</dbReference>
<dbReference type="PANTHER" id="PTHR46594">
    <property type="entry name" value="P-TYPE CATION-TRANSPORTING ATPASE"/>
    <property type="match status" value="1"/>
</dbReference>
<dbReference type="PRINTS" id="PR00944">
    <property type="entry name" value="CUEXPORT"/>
</dbReference>
<evidence type="ECO:0000256" key="5">
    <source>
        <dbReference type="ARBA" id="ARBA00023008"/>
    </source>
</evidence>
<gene>
    <name evidence="8" type="primary">copZ</name>
    <name evidence="8" type="ORF">ACFPU1_03745</name>
</gene>
<dbReference type="InterPro" id="IPR017969">
    <property type="entry name" value="Heavy-metal-associated_CS"/>
</dbReference>
<evidence type="ECO:0000313" key="9">
    <source>
        <dbReference type="Proteomes" id="UP001596142"/>
    </source>
</evidence>
<keyword evidence="6" id="KW-0143">Chaperone</keyword>
<proteinExistence type="predicted"/>
<dbReference type="Gene3D" id="3.30.70.100">
    <property type="match status" value="1"/>
</dbReference>
<evidence type="ECO:0000256" key="2">
    <source>
        <dbReference type="ARBA" id="ARBA00015313"/>
    </source>
</evidence>
<dbReference type="Pfam" id="PF00403">
    <property type="entry name" value="HMA"/>
    <property type="match status" value="1"/>
</dbReference>
<dbReference type="InterPro" id="IPR006121">
    <property type="entry name" value="HMA_dom"/>
</dbReference>
<keyword evidence="3" id="KW-0963">Cytoplasm</keyword>
<reference evidence="9" key="1">
    <citation type="journal article" date="2019" name="Int. J. Syst. Evol. Microbiol.">
        <title>The Global Catalogue of Microorganisms (GCM) 10K type strain sequencing project: providing services to taxonomists for standard genome sequencing and annotation.</title>
        <authorList>
            <consortium name="The Broad Institute Genomics Platform"/>
            <consortium name="The Broad Institute Genome Sequencing Center for Infectious Disease"/>
            <person name="Wu L."/>
            <person name="Ma J."/>
        </authorList>
    </citation>
    <scope>NUCLEOTIDE SEQUENCE [LARGE SCALE GENOMIC DNA]</scope>
    <source>
        <strain evidence="9">CECT 7184</strain>
    </source>
</reference>
<dbReference type="PROSITE" id="PS01047">
    <property type="entry name" value="HMA_1"/>
    <property type="match status" value="1"/>
</dbReference>
<evidence type="ECO:0000259" key="7">
    <source>
        <dbReference type="PROSITE" id="PS50846"/>
    </source>
</evidence>
<dbReference type="PANTHER" id="PTHR46594:SF4">
    <property type="entry name" value="P-TYPE CATION-TRANSPORTING ATPASE"/>
    <property type="match status" value="1"/>
</dbReference>
<evidence type="ECO:0000256" key="1">
    <source>
        <dbReference type="ARBA" id="ARBA00004496"/>
    </source>
</evidence>
<evidence type="ECO:0000313" key="8">
    <source>
        <dbReference type="EMBL" id="MFC5711885.1"/>
    </source>
</evidence>
<dbReference type="EMBL" id="JBHSOZ010000003">
    <property type="protein sequence ID" value="MFC5711885.1"/>
    <property type="molecule type" value="Genomic_DNA"/>
</dbReference>
<dbReference type="RefSeq" id="WP_385938763.1">
    <property type="nucleotide sequence ID" value="NZ_JBHSOZ010000003.1"/>
</dbReference>
<evidence type="ECO:0000256" key="4">
    <source>
        <dbReference type="ARBA" id="ARBA00022723"/>
    </source>
</evidence>
<accession>A0ABW0YHK9</accession>
<dbReference type="NCBIfam" id="NF033795">
    <property type="entry name" value="chaper_CopZ_Bs"/>
    <property type="match status" value="1"/>
</dbReference>
<comment type="subcellular location">
    <subcellularLocation>
        <location evidence="1">Cytoplasm</location>
    </subcellularLocation>
</comment>
<protein>
    <recommendedName>
        <fullName evidence="2">Copper chaperone CopZ</fullName>
    </recommendedName>
</protein>
<evidence type="ECO:0000256" key="6">
    <source>
        <dbReference type="ARBA" id="ARBA00023186"/>
    </source>
</evidence>
<sequence length="69" mass="7606">MLTETFHVKGMTCGHCVSSVENSVGDLDGVEEVKVELEKGVVEVSFDATQIKRKQIKEMIEDLGYSVDS</sequence>
<dbReference type="CDD" id="cd00371">
    <property type="entry name" value="HMA"/>
    <property type="match status" value="1"/>
</dbReference>
<dbReference type="InterPro" id="IPR006122">
    <property type="entry name" value="HMA_Cu_ion-bd"/>
</dbReference>
<keyword evidence="4" id="KW-0479">Metal-binding</keyword>
<evidence type="ECO:0000256" key="3">
    <source>
        <dbReference type="ARBA" id="ARBA00022490"/>
    </source>
</evidence>
<dbReference type="SUPFAM" id="SSF55008">
    <property type="entry name" value="HMA, heavy metal-associated domain"/>
    <property type="match status" value="1"/>
</dbReference>
<dbReference type="InterPro" id="IPR049740">
    <property type="entry name" value="CopZ"/>
</dbReference>
<comment type="caution">
    <text evidence="8">The sequence shown here is derived from an EMBL/GenBank/DDBJ whole genome shotgun (WGS) entry which is preliminary data.</text>
</comment>
<keyword evidence="5" id="KW-0186">Copper</keyword>
<dbReference type="NCBIfam" id="TIGR00003">
    <property type="entry name" value="copper ion binding protein"/>
    <property type="match status" value="1"/>
</dbReference>
<dbReference type="Proteomes" id="UP001596142">
    <property type="component" value="Unassembled WGS sequence"/>
</dbReference>
<feature type="domain" description="HMA" evidence="7">
    <location>
        <begin position="2"/>
        <end position="68"/>
    </location>
</feature>